<keyword evidence="3" id="KW-0378">Hydrolase</keyword>
<feature type="chain" id="PRO_5046446248" evidence="1">
    <location>
        <begin position="20"/>
        <end position="274"/>
    </location>
</feature>
<keyword evidence="1" id="KW-0732">Signal</keyword>
<dbReference type="Proteomes" id="UP000751614">
    <property type="component" value="Unassembled WGS sequence"/>
</dbReference>
<gene>
    <name evidence="3" type="ORF">FGG15_17615</name>
</gene>
<name>A0ABY2WIF9_9FLAO</name>
<sequence length="274" mass="31183">MKQITLVCLCLVFALGANAQQSIMTFNIRYNNPKDGENWWEKRKEDVGALVNFYRPDVMGIQEGLHDQVVFLDDFLPQYSYVGVGRDDGKEKGEYAAIFYNKSSLEVLDTKTYWLSETPDKVSVGWDASMERIVTYAKFKDKDNQKILHVFNCHYDHIGPLARENSSKVVLDLIKKMGIGNERIAVIGDLNSLPESKPIQVLTQELKDAFETSEKSPYGPVGTFNSFKSMDNLEGRIDYILVKNLKVKSYVTIDDKRKNGFFVSDHLPVMVAVD</sequence>
<dbReference type="InterPro" id="IPR005135">
    <property type="entry name" value="Endo/exonuclease/phosphatase"/>
</dbReference>
<dbReference type="PANTHER" id="PTHR12121:SF36">
    <property type="entry name" value="ENDONUCLEASE_EXONUCLEASE_PHOSPHATASE DOMAIN-CONTAINING PROTEIN"/>
    <property type="match status" value="1"/>
</dbReference>
<organism evidence="3 4">
    <name type="scientific">Flagellimonas algicola</name>
    <dbReference type="NCBI Taxonomy" id="2583815"/>
    <lineage>
        <taxon>Bacteria</taxon>
        <taxon>Pseudomonadati</taxon>
        <taxon>Bacteroidota</taxon>
        <taxon>Flavobacteriia</taxon>
        <taxon>Flavobacteriales</taxon>
        <taxon>Flavobacteriaceae</taxon>
        <taxon>Flagellimonas</taxon>
    </lineage>
</organism>
<dbReference type="RefSeq" id="WP_138838780.1">
    <property type="nucleotide sequence ID" value="NZ_VCNI01000003.1"/>
</dbReference>
<dbReference type="InterPro" id="IPR050410">
    <property type="entry name" value="CCR4/nocturin_mRNA_transcr"/>
</dbReference>
<feature type="domain" description="Endonuclease/exonuclease/phosphatase" evidence="2">
    <location>
        <begin position="24"/>
        <end position="266"/>
    </location>
</feature>
<evidence type="ECO:0000259" key="2">
    <source>
        <dbReference type="Pfam" id="PF03372"/>
    </source>
</evidence>
<dbReference type="SUPFAM" id="SSF56219">
    <property type="entry name" value="DNase I-like"/>
    <property type="match status" value="1"/>
</dbReference>
<feature type="signal peptide" evidence="1">
    <location>
        <begin position="1"/>
        <end position="19"/>
    </location>
</feature>
<dbReference type="Gene3D" id="3.60.10.10">
    <property type="entry name" value="Endonuclease/exonuclease/phosphatase"/>
    <property type="match status" value="1"/>
</dbReference>
<dbReference type="GO" id="GO:0004519">
    <property type="term" value="F:endonuclease activity"/>
    <property type="evidence" value="ECO:0007669"/>
    <property type="project" value="UniProtKB-KW"/>
</dbReference>
<dbReference type="PANTHER" id="PTHR12121">
    <property type="entry name" value="CARBON CATABOLITE REPRESSOR PROTEIN 4"/>
    <property type="match status" value="1"/>
</dbReference>
<accession>A0ABY2WIF9</accession>
<reference evidence="3 4" key="1">
    <citation type="submission" date="2019-05" db="EMBL/GenBank/DDBJ databases">
        <title>Flagellimonas sp. AsT0115, sp. nov., isolated from a marine red algae, Asparagopsis taxiformis.</title>
        <authorList>
            <person name="Kim J."/>
            <person name="Jeong S.E."/>
            <person name="Jeon C.O."/>
        </authorList>
    </citation>
    <scope>NUCLEOTIDE SEQUENCE [LARGE SCALE GENOMIC DNA]</scope>
    <source>
        <strain evidence="3 4">AsT0115</strain>
    </source>
</reference>
<evidence type="ECO:0000313" key="4">
    <source>
        <dbReference type="Proteomes" id="UP000751614"/>
    </source>
</evidence>
<keyword evidence="3" id="KW-0540">Nuclease</keyword>
<proteinExistence type="predicted"/>
<keyword evidence="3" id="KW-0255">Endonuclease</keyword>
<keyword evidence="4" id="KW-1185">Reference proteome</keyword>
<evidence type="ECO:0000313" key="3">
    <source>
        <dbReference type="EMBL" id="TMU51041.1"/>
    </source>
</evidence>
<evidence type="ECO:0000256" key="1">
    <source>
        <dbReference type="SAM" id="SignalP"/>
    </source>
</evidence>
<dbReference type="EMBL" id="VCNI01000003">
    <property type="protein sequence ID" value="TMU51041.1"/>
    <property type="molecule type" value="Genomic_DNA"/>
</dbReference>
<comment type="caution">
    <text evidence="3">The sequence shown here is derived from an EMBL/GenBank/DDBJ whole genome shotgun (WGS) entry which is preliminary data.</text>
</comment>
<dbReference type="CDD" id="cd09083">
    <property type="entry name" value="EEP-1"/>
    <property type="match status" value="1"/>
</dbReference>
<dbReference type="Pfam" id="PF03372">
    <property type="entry name" value="Exo_endo_phos"/>
    <property type="match status" value="1"/>
</dbReference>
<dbReference type="InterPro" id="IPR036691">
    <property type="entry name" value="Endo/exonu/phosph_ase_sf"/>
</dbReference>
<protein>
    <submittedName>
        <fullName evidence="3">Endonuclease/exonuclease/phosphatase family protein</fullName>
    </submittedName>
</protein>